<proteinExistence type="predicted"/>
<feature type="transmembrane region" description="Helical" evidence="10">
    <location>
        <begin position="98"/>
        <end position="116"/>
    </location>
</feature>
<evidence type="ECO:0000256" key="2">
    <source>
        <dbReference type="ARBA" id="ARBA00004370"/>
    </source>
</evidence>
<dbReference type="PROSITE" id="PS50109">
    <property type="entry name" value="HIS_KIN"/>
    <property type="match status" value="1"/>
</dbReference>
<dbReference type="Gene3D" id="3.30.450.20">
    <property type="entry name" value="PAS domain"/>
    <property type="match status" value="1"/>
</dbReference>
<evidence type="ECO:0000256" key="9">
    <source>
        <dbReference type="ARBA" id="ARBA00023012"/>
    </source>
</evidence>
<protein>
    <recommendedName>
        <fullName evidence="3">histidine kinase</fullName>
        <ecNumber evidence="3">2.7.13.3</ecNumber>
    </recommendedName>
</protein>
<keyword evidence="13" id="KW-1185">Reference proteome</keyword>
<dbReference type="PRINTS" id="PR00344">
    <property type="entry name" value="BCTRLSENSOR"/>
</dbReference>
<dbReference type="GO" id="GO:0005524">
    <property type="term" value="F:ATP binding"/>
    <property type="evidence" value="ECO:0007669"/>
    <property type="project" value="UniProtKB-KW"/>
</dbReference>
<feature type="transmembrane region" description="Helical" evidence="10">
    <location>
        <begin position="179"/>
        <end position="201"/>
    </location>
</feature>
<feature type="transmembrane region" description="Helical" evidence="10">
    <location>
        <begin position="65"/>
        <end position="86"/>
    </location>
</feature>
<dbReference type="Gene3D" id="3.30.565.10">
    <property type="entry name" value="Histidine kinase-like ATPase, C-terminal domain"/>
    <property type="match status" value="1"/>
</dbReference>
<keyword evidence="5" id="KW-0808">Transferase</keyword>
<dbReference type="GO" id="GO:0030295">
    <property type="term" value="F:protein kinase activator activity"/>
    <property type="evidence" value="ECO:0007669"/>
    <property type="project" value="TreeGrafter"/>
</dbReference>
<dbReference type="Gene3D" id="1.10.287.130">
    <property type="match status" value="1"/>
</dbReference>
<feature type="transmembrane region" description="Helical" evidence="10">
    <location>
        <begin position="33"/>
        <end position="53"/>
    </location>
</feature>
<dbReference type="AlphaFoldDB" id="A0A8J2ZX11"/>
<evidence type="ECO:0000313" key="13">
    <source>
        <dbReference type="Proteomes" id="UP000656813"/>
    </source>
</evidence>
<dbReference type="EMBL" id="BMFV01000015">
    <property type="protein sequence ID" value="GGH82593.1"/>
    <property type="molecule type" value="Genomic_DNA"/>
</dbReference>
<keyword evidence="10" id="KW-0812">Transmembrane</keyword>
<evidence type="ECO:0000313" key="12">
    <source>
        <dbReference type="EMBL" id="GGH82593.1"/>
    </source>
</evidence>
<dbReference type="InterPro" id="IPR035965">
    <property type="entry name" value="PAS-like_dom_sf"/>
</dbReference>
<reference evidence="12" key="1">
    <citation type="journal article" date="2014" name="Int. J. Syst. Evol. Microbiol.">
        <title>Complete genome sequence of Corynebacterium casei LMG S-19264T (=DSM 44701T), isolated from a smear-ripened cheese.</title>
        <authorList>
            <consortium name="US DOE Joint Genome Institute (JGI-PGF)"/>
            <person name="Walter F."/>
            <person name="Albersmeier A."/>
            <person name="Kalinowski J."/>
            <person name="Ruckert C."/>
        </authorList>
    </citation>
    <scope>NUCLEOTIDE SEQUENCE</scope>
    <source>
        <strain evidence="12">CGMCC 1.12777</strain>
    </source>
</reference>
<evidence type="ECO:0000256" key="6">
    <source>
        <dbReference type="ARBA" id="ARBA00022741"/>
    </source>
</evidence>
<evidence type="ECO:0000259" key="11">
    <source>
        <dbReference type="PROSITE" id="PS50109"/>
    </source>
</evidence>
<dbReference type="InterPro" id="IPR036097">
    <property type="entry name" value="HisK_dim/P_sf"/>
</dbReference>
<feature type="domain" description="Histidine kinase" evidence="11">
    <location>
        <begin position="369"/>
        <end position="588"/>
    </location>
</feature>
<dbReference type="CDD" id="cd00082">
    <property type="entry name" value="HisKA"/>
    <property type="match status" value="1"/>
</dbReference>
<keyword evidence="8" id="KW-0067">ATP-binding</keyword>
<dbReference type="SUPFAM" id="SSF55785">
    <property type="entry name" value="PYP-like sensor domain (PAS domain)"/>
    <property type="match status" value="1"/>
</dbReference>
<evidence type="ECO:0000256" key="1">
    <source>
        <dbReference type="ARBA" id="ARBA00000085"/>
    </source>
</evidence>
<keyword evidence="10" id="KW-0472">Membrane</keyword>
<dbReference type="PANTHER" id="PTHR42878">
    <property type="entry name" value="TWO-COMPONENT HISTIDINE KINASE"/>
    <property type="match status" value="1"/>
</dbReference>
<dbReference type="Pfam" id="PF02518">
    <property type="entry name" value="HATPase_c"/>
    <property type="match status" value="1"/>
</dbReference>
<dbReference type="SUPFAM" id="SSF47384">
    <property type="entry name" value="Homodimeric domain of signal transducing histidine kinase"/>
    <property type="match status" value="1"/>
</dbReference>
<evidence type="ECO:0000256" key="5">
    <source>
        <dbReference type="ARBA" id="ARBA00022679"/>
    </source>
</evidence>
<reference evidence="12" key="2">
    <citation type="submission" date="2020-09" db="EMBL/GenBank/DDBJ databases">
        <authorList>
            <person name="Sun Q."/>
            <person name="Zhou Y."/>
        </authorList>
    </citation>
    <scope>NUCLEOTIDE SEQUENCE</scope>
    <source>
        <strain evidence="12">CGMCC 1.12777</strain>
    </source>
</reference>
<dbReference type="SUPFAM" id="SSF55874">
    <property type="entry name" value="ATPase domain of HSP90 chaperone/DNA topoisomerase II/histidine kinase"/>
    <property type="match status" value="1"/>
</dbReference>
<feature type="transmembrane region" description="Helical" evidence="10">
    <location>
        <begin position="207"/>
        <end position="224"/>
    </location>
</feature>
<dbReference type="GO" id="GO:0000156">
    <property type="term" value="F:phosphorelay response regulator activity"/>
    <property type="evidence" value="ECO:0007669"/>
    <property type="project" value="TreeGrafter"/>
</dbReference>
<dbReference type="InterPro" id="IPR004358">
    <property type="entry name" value="Sig_transdc_His_kin-like_C"/>
</dbReference>
<comment type="caution">
    <text evidence="12">The sequence shown here is derived from an EMBL/GenBank/DDBJ whole genome shotgun (WGS) entry which is preliminary data.</text>
</comment>
<evidence type="ECO:0000256" key="4">
    <source>
        <dbReference type="ARBA" id="ARBA00022553"/>
    </source>
</evidence>
<dbReference type="GO" id="GO:0007234">
    <property type="term" value="P:osmosensory signaling via phosphorelay pathway"/>
    <property type="evidence" value="ECO:0007669"/>
    <property type="project" value="TreeGrafter"/>
</dbReference>
<dbReference type="Pfam" id="PF16927">
    <property type="entry name" value="HisKA_7TM"/>
    <property type="match status" value="1"/>
</dbReference>
<keyword evidence="9" id="KW-0902">Two-component regulatory system</keyword>
<dbReference type="InterPro" id="IPR031621">
    <property type="entry name" value="HisKA_7TM"/>
</dbReference>
<keyword evidence="10" id="KW-1133">Transmembrane helix</keyword>
<dbReference type="InterPro" id="IPR003661">
    <property type="entry name" value="HisK_dim/P_dom"/>
</dbReference>
<dbReference type="InterPro" id="IPR003594">
    <property type="entry name" value="HATPase_dom"/>
</dbReference>
<comment type="catalytic activity">
    <reaction evidence="1">
        <text>ATP + protein L-histidine = ADP + protein N-phospho-L-histidine.</text>
        <dbReference type="EC" id="2.7.13.3"/>
    </reaction>
</comment>
<dbReference type="RefSeq" id="WP_188497468.1">
    <property type="nucleotide sequence ID" value="NZ_BMFV01000015.1"/>
</dbReference>
<evidence type="ECO:0000256" key="10">
    <source>
        <dbReference type="SAM" id="Phobius"/>
    </source>
</evidence>
<comment type="subcellular location">
    <subcellularLocation>
        <location evidence="2">Membrane</location>
    </subcellularLocation>
</comment>
<dbReference type="SMART" id="SM00387">
    <property type="entry name" value="HATPase_c"/>
    <property type="match status" value="1"/>
</dbReference>
<keyword evidence="7 12" id="KW-0418">Kinase</keyword>
<evidence type="ECO:0000256" key="7">
    <source>
        <dbReference type="ARBA" id="ARBA00022777"/>
    </source>
</evidence>
<name>A0A8J2ZX11_9BACL</name>
<dbReference type="Proteomes" id="UP000656813">
    <property type="component" value="Unassembled WGS sequence"/>
</dbReference>
<evidence type="ECO:0000256" key="3">
    <source>
        <dbReference type="ARBA" id="ARBA00012438"/>
    </source>
</evidence>
<accession>A0A8J2ZX11</accession>
<dbReference type="InterPro" id="IPR036890">
    <property type="entry name" value="HATPase_C_sf"/>
</dbReference>
<keyword evidence="4" id="KW-0597">Phosphoprotein</keyword>
<feature type="transmembrane region" description="Helical" evidence="10">
    <location>
        <begin position="145"/>
        <end position="167"/>
    </location>
</feature>
<gene>
    <name evidence="12" type="ORF">GCM10007096_22210</name>
</gene>
<sequence>MAYNQYLSLLLLAITCCLLFIAYLAWRRKEFSAATSLCIGMCAGAFYSFGYAFEIISSDLDQIRFWLKIEYIGIPFGPILWFYMVLQYTDHQAWLRKWVMVLLAVVPSLTLISQYTNPWHHLFYTKIGVDDSQGFPLASTHVGPFYLIHVFYSYTIVVIGLVMLIKMYRTSSNHLKKQVVFIIIGSCGPYVITLIHLSNILKTPIDISPFGFLLSGIFFIWGIYKYNMMKLVPLAFKKVFDAMKDAVIVLDLDNSITNFNQSSTLVFSELKDQKVIGQSAERFFSPYPELIEIIKLGVATRRKIKIETQSQLTYYQVVLSEVCDKKQHLVGRTLLLSDITEVVLTEERLRSNSKQLSELNTFKDKMFTVVAHDIRDPLSILVSLMEILKDELHQLDESHDEITHEMDQQIQNTFTIVESLLDWFRSQKGGMMFNPVAWNLSKAAKRTIDLLRIKSDRKRIQMVSRIPDDTLVYADKEMLDLIIRNLLTNAIKFTHYDGRIEVDAKPLEDKVIVSIKDTGKGIEPGQARRLLQQQDDYLMSSTGTAGERGIGIGLSLCREFVHIHGGEMWFESVPNQGSRFYFSMPMPTAAKR</sequence>
<evidence type="ECO:0000256" key="8">
    <source>
        <dbReference type="ARBA" id="ARBA00022840"/>
    </source>
</evidence>
<organism evidence="12 13">
    <name type="scientific">Pullulanibacillus pueri</name>
    <dbReference type="NCBI Taxonomy" id="1437324"/>
    <lineage>
        <taxon>Bacteria</taxon>
        <taxon>Bacillati</taxon>
        <taxon>Bacillota</taxon>
        <taxon>Bacilli</taxon>
        <taxon>Bacillales</taxon>
        <taxon>Sporolactobacillaceae</taxon>
        <taxon>Pullulanibacillus</taxon>
    </lineage>
</organism>
<feature type="transmembrane region" description="Helical" evidence="10">
    <location>
        <begin position="6"/>
        <end position="26"/>
    </location>
</feature>
<dbReference type="GO" id="GO:0000155">
    <property type="term" value="F:phosphorelay sensor kinase activity"/>
    <property type="evidence" value="ECO:0007669"/>
    <property type="project" value="InterPro"/>
</dbReference>
<dbReference type="SMART" id="SM00388">
    <property type="entry name" value="HisKA"/>
    <property type="match status" value="1"/>
</dbReference>
<keyword evidence="6" id="KW-0547">Nucleotide-binding</keyword>
<dbReference type="Pfam" id="PF00512">
    <property type="entry name" value="HisKA"/>
    <property type="match status" value="1"/>
</dbReference>
<dbReference type="EC" id="2.7.13.3" evidence="3"/>
<dbReference type="PANTHER" id="PTHR42878:SF7">
    <property type="entry name" value="SENSOR HISTIDINE KINASE GLRK"/>
    <property type="match status" value="1"/>
</dbReference>
<dbReference type="InterPro" id="IPR005467">
    <property type="entry name" value="His_kinase_dom"/>
</dbReference>
<dbReference type="InterPro" id="IPR050351">
    <property type="entry name" value="BphY/WalK/GraS-like"/>
</dbReference>